<accession>A0ABT8VR60</accession>
<reference evidence="1" key="1">
    <citation type="submission" date="2023-07" db="EMBL/GenBank/DDBJ databases">
        <title>Wenyingzhuangia sp. chi5 genome sequencing and assembly.</title>
        <authorList>
            <person name="Park S."/>
        </authorList>
    </citation>
    <scope>NUCLEOTIDE SEQUENCE</scope>
    <source>
        <strain evidence="1">Chi5</strain>
    </source>
</reference>
<comment type="caution">
    <text evidence="1">The sequence shown here is derived from an EMBL/GenBank/DDBJ whole genome shotgun (WGS) entry which is preliminary data.</text>
</comment>
<sequence length="192" mass="22839">MKKYILVLVIILINNNISYSQTNNTSTIFNENFKEALKHWKTHLDYIKEHQSTIFNNPNLKLISYNLLDKEGDLNAQDFLNMPIDSLQLIPVSVFDDKSKKEMLQDNYNVKSTIDLVLFSEMSIKKQYNIIAQKFYFISNYIFDKQTKLLKLTWKYKKREFHTYCVVFNNKIIYDIILMNTSIIHGSRSRTK</sequence>
<evidence type="ECO:0000313" key="1">
    <source>
        <dbReference type="EMBL" id="MDO3694455.1"/>
    </source>
</evidence>
<evidence type="ECO:0000313" key="2">
    <source>
        <dbReference type="Proteomes" id="UP001168642"/>
    </source>
</evidence>
<proteinExistence type="predicted"/>
<name>A0ABT8VR60_9FLAO</name>
<dbReference type="Proteomes" id="UP001168642">
    <property type="component" value="Unassembled WGS sequence"/>
</dbReference>
<dbReference type="EMBL" id="JAUMIT010000002">
    <property type="protein sequence ID" value="MDO3694455.1"/>
    <property type="molecule type" value="Genomic_DNA"/>
</dbReference>
<organism evidence="1 2">
    <name type="scientific">Wenyingzhuangia gilva</name>
    <dbReference type="NCBI Taxonomy" id="3057677"/>
    <lineage>
        <taxon>Bacteria</taxon>
        <taxon>Pseudomonadati</taxon>
        <taxon>Bacteroidota</taxon>
        <taxon>Flavobacteriia</taxon>
        <taxon>Flavobacteriales</taxon>
        <taxon>Flavobacteriaceae</taxon>
        <taxon>Wenyingzhuangia</taxon>
    </lineage>
</organism>
<gene>
    <name evidence="1" type="ORF">QVZ41_06300</name>
</gene>
<keyword evidence="2" id="KW-1185">Reference proteome</keyword>
<dbReference type="RefSeq" id="WP_302883703.1">
    <property type="nucleotide sequence ID" value="NZ_JAUMIT010000002.1"/>
</dbReference>
<protein>
    <submittedName>
        <fullName evidence="1">Uncharacterized protein</fullName>
    </submittedName>
</protein>